<evidence type="ECO:0000259" key="3">
    <source>
        <dbReference type="Pfam" id="PF23771"/>
    </source>
</evidence>
<feature type="domain" description="DUF2786" evidence="2">
    <location>
        <begin position="58"/>
        <end position="97"/>
    </location>
</feature>
<dbReference type="Pfam" id="PF10979">
    <property type="entry name" value="DUF2786"/>
    <property type="match status" value="1"/>
</dbReference>
<evidence type="ECO:0000256" key="1">
    <source>
        <dbReference type="SAM" id="MobiDB-lite"/>
    </source>
</evidence>
<dbReference type="AlphaFoldDB" id="A0AAD7ES33"/>
<dbReference type="Pfam" id="PF23771">
    <property type="entry name" value="DUF7168"/>
    <property type="match status" value="1"/>
</dbReference>
<dbReference type="Proteomes" id="UP001218218">
    <property type="component" value="Unassembled WGS sequence"/>
</dbReference>
<feature type="compositionally biased region" description="Basic and acidic residues" evidence="1">
    <location>
        <begin position="268"/>
        <end position="285"/>
    </location>
</feature>
<protein>
    <recommendedName>
        <fullName evidence="6">DUF2786 domain-containing protein</fullName>
    </recommendedName>
</protein>
<reference evidence="4" key="1">
    <citation type="submission" date="2023-03" db="EMBL/GenBank/DDBJ databases">
        <title>Massive genome expansion in bonnet fungi (Mycena s.s.) driven by repeated elements and novel gene families across ecological guilds.</title>
        <authorList>
            <consortium name="Lawrence Berkeley National Laboratory"/>
            <person name="Harder C.B."/>
            <person name="Miyauchi S."/>
            <person name="Viragh M."/>
            <person name="Kuo A."/>
            <person name="Thoen E."/>
            <person name="Andreopoulos B."/>
            <person name="Lu D."/>
            <person name="Skrede I."/>
            <person name="Drula E."/>
            <person name="Henrissat B."/>
            <person name="Morin E."/>
            <person name="Kohler A."/>
            <person name="Barry K."/>
            <person name="LaButti K."/>
            <person name="Morin E."/>
            <person name="Salamov A."/>
            <person name="Lipzen A."/>
            <person name="Mereny Z."/>
            <person name="Hegedus B."/>
            <person name="Baldrian P."/>
            <person name="Stursova M."/>
            <person name="Weitz H."/>
            <person name="Taylor A."/>
            <person name="Grigoriev I.V."/>
            <person name="Nagy L.G."/>
            <person name="Martin F."/>
            <person name="Kauserud H."/>
        </authorList>
    </citation>
    <scope>NUCLEOTIDE SEQUENCE</scope>
    <source>
        <strain evidence="4">CBHHK002</strain>
    </source>
</reference>
<evidence type="ECO:0000313" key="5">
    <source>
        <dbReference type="Proteomes" id="UP001218218"/>
    </source>
</evidence>
<feature type="compositionally biased region" description="Acidic residues" evidence="1">
    <location>
        <begin position="301"/>
        <end position="313"/>
    </location>
</feature>
<comment type="caution">
    <text evidence="4">The sequence shown here is derived from an EMBL/GenBank/DDBJ whole genome shotgun (WGS) entry which is preliminary data.</text>
</comment>
<dbReference type="EMBL" id="JARIHO010000020">
    <property type="protein sequence ID" value="KAJ7346678.1"/>
    <property type="molecule type" value="Genomic_DNA"/>
</dbReference>
<feature type="region of interest" description="Disordered" evidence="1">
    <location>
        <begin position="1"/>
        <end position="33"/>
    </location>
</feature>
<proteinExistence type="predicted"/>
<accession>A0AAD7ES33</accession>
<dbReference type="InterPro" id="IPR055592">
    <property type="entry name" value="DUF7168"/>
</dbReference>
<feature type="compositionally biased region" description="Basic and acidic residues" evidence="1">
    <location>
        <begin position="213"/>
        <end position="254"/>
    </location>
</feature>
<name>A0AAD7ES33_9AGAR</name>
<evidence type="ECO:0000313" key="4">
    <source>
        <dbReference type="EMBL" id="KAJ7346678.1"/>
    </source>
</evidence>
<feature type="compositionally biased region" description="Basic and acidic residues" evidence="1">
    <location>
        <begin position="314"/>
        <end position="324"/>
    </location>
</feature>
<evidence type="ECO:0000259" key="2">
    <source>
        <dbReference type="Pfam" id="PF10979"/>
    </source>
</evidence>
<gene>
    <name evidence="4" type="ORF">DFH08DRAFT_198484</name>
</gene>
<evidence type="ECO:0008006" key="6">
    <source>
        <dbReference type="Google" id="ProtNLM"/>
    </source>
</evidence>
<organism evidence="4 5">
    <name type="scientific">Mycena albidolilacea</name>
    <dbReference type="NCBI Taxonomy" id="1033008"/>
    <lineage>
        <taxon>Eukaryota</taxon>
        <taxon>Fungi</taxon>
        <taxon>Dikarya</taxon>
        <taxon>Basidiomycota</taxon>
        <taxon>Agaricomycotina</taxon>
        <taxon>Agaricomycetes</taxon>
        <taxon>Agaricomycetidae</taxon>
        <taxon>Agaricales</taxon>
        <taxon>Marasmiineae</taxon>
        <taxon>Mycenaceae</taxon>
        <taxon>Mycena</taxon>
    </lineage>
</organism>
<dbReference type="InterPro" id="IPR024498">
    <property type="entry name" value="DUF2786"/>
</dbReference>
<feature type="region of interest" description="Disordered" evidence="1">
    <location>
        <begin position="193"/>
        <end position="358"/>
    </location>
</feature>
<sequence>MHLSSGIIHTHPMQKKARQSIPKTKAPSTKAEVTIRATDTPLDASDSKKRLEKIDTAVIGRIKKALALASHAQTGEDEARAALRMASKLLERHNVTQAEVMAQESESEQLKRAGTSIVSVKSTVAPTTAVSLEVDWTFYGLAEQTVAAAHAFEMCYNLILAWSLKPDAGKGIHAKNCYRTGVSRGLYDMAEKEKAEDKHRAKKKEQALLTARQEQEAAEDKARLDRLQGPEEAKVKTEEAEDVKFESDRRVKIEEVDDDDDGFGGQRAFDHVDWEAETGPQRDDADPGPAFEGFGDVAPDFNDEDNDDDLLDLDAEKPTVKRSDSAGPSRGAMGPPASVVPLGKQKPKEEPEDDSPWSSVGQLVAFREQSIAIGDDYLKSQGIKLVKGRKRKALEFKDSEARRIYNKGKKDAENIDVRQKRVKDVGMD</sequence>
<feature type="domain" description="DUF7168" evidence="3">
    <location>
        <begin position="134"/>
        <end position="215"/>
    </location>
</feature>
<keyword evidence="5" id="KW-1185">Reference proteome</keyword>